<keyword evidence="1" id="KW-0175">Coiled coil</keyword>
<organism evidence="5 6">
    <name type="scientific">Pseudomonas paralactis</name>
    <dbReference type="NCBI Taxonomy" id="1615673"/>
    <lineage>
        <taxon>Bacteria</taxon>
        <taxon>Pseudomonadati</taxon>
        <taxon>Pseudomonadota</taxon>
        <taxon>Gammaproteobacteria</taxon>
        <taxon>Pseudomonadales</taxon>
        <taxon>Pseudomonadaceae</taxon>
        <taxon>Pseudomonas</taxon>
    </lineage>
</organism>
<sequence length="1571" mass="177196">MSAPITQHLNEQLRDAMLAFYMHTVLPEDPVLQTLQPTDTLKRFDDVYTYWLLDPQVSHAVPTTRIASAIASLQQYINAIYLGLEPGYEQTGMSAAQQTEWRDTLLTYSLWRANQQLRHYPASYLSPTLRHDKSDSFRQLEDELNQFRTEPASLLKAVHGYLNRFEELANIRTLNGYIDGDKDSFASSTYYFVGKSSSENTYYWRTLAMSERSAEDDAPNPTAWSGWEKIHLSIDDNVPEQTIRPVVFNGRLFLVWAQCINPTSSTKDITPFGRGDVESDKEYQQRLDTRVKTTYLQFRLYFSFKKLDDSWSTPQLCIQEYSIAKDLDELSSEDLMSATHTIAVVDNNAHAPSLFLGLIAHPNARAPAQNNGSHRNFYQAIRVDEYFNTHWLESIGSTRKTRMWLNESDLELAGRYLAMFAHHNHERFQFRATKTAHVNVEGLTHDAPHSTAGGWNYAGHQNKIRALTSADIKFNTTTSILEVTTRLAEGFEPHRTLLFHYDKELVTFTLTLSTDGVPPANDTVKLIATSQIHLKSAVLVDLHSVQIELSLKCQKTGVEQVDFIRDESNKPFILALPPKKNDSTNPDSVTLDLDGKYISREAFEYFSNAPESTYLVSLTFYKNRDSIPDHQHDLFVGAATLYQIQRLYRPVLMYMKQANAGFPETLNRSNTVLVGHAEHSRRNLRDAFTELSIKHFFDVPIEFSPQTMRPYGEDPGNPPSASLTLIHGVLILDSDVRYPSPTILGYALKTATFTLAPPSRPPVIPLAPRIRRLTSAPYGTAEFIDFNASAIEHGVTPAHKRAPIRTNTCVAGLLTKTAGVDVHHVFSLPMDAWREPPLAGEKDHSLLDFQGAHGAYYWELFLYLPWLLAHRLNLEQQYADAEVWIHFLFDPARQSAHWRQPMLLADTTLQPSQTLLCAHRLAKSSPVHFRQALYLLYVDILLNRGDAAYRQMSRDSLAEAKLWYIRAKGLLGPRPPFNAVDPWVTTTLDQLQSPSALGTTPLPAGTARLCRSLSPDLLTRWDKVDARLYNLRHHLDLTGKPMSLPLYAATLTPQALLATYQQVTVATSVQTSLRTAQAGHYRFKVVLAHALQAVDNLIQLGATLLSLLERKEQAHSVESQQQQAWDLARLAVEQQAQAVQFDSRNRDALLAGRRIVEARVAFFEQQLKVGISPAEAQATQAYQDSAHWETAAAVAQAGAGLAMLIPNIFGTSNGGVRYEGAFHALQAMSQGMANEKRANAAHLDRTDLFARRAAEWGNALEQARLELAQVDAQLLAYTEQEQHTRLQLRLAQTAFTQARTLYDLLGKRFTNAQLYQWLNGQLSTFYYQAYDATLSLCLAAEACWQEERAEWDKHFIQTGLWARQYRGLSAGEALKLNVLSMSSAYATQNERLLEITKTVSLRQLHDQDASATGDKPWATLKAELLSNGTLSFELTRKLFDDDYPGHYLRRIKNVSVSLPATLGPYEDIKALLTQTGNTTHLVPTSDKAEVAPKKDWRARQEIALSNGLNDSGLFTLNFDGDERYLPFEYTGAISTWQLSFPNHTRQRALLESLTDIIVHLRYTARHSGGLR</sequence>
<feature type="domain" description="ABC toxin N-terminal" evidence="4">
    <location>
        <begin position="8"/>
        <end position="141"/>
    </location>
</feature>
<dbReference type="Proteomes" id="UP000050852">
    <property type="component" value="Unassembled WGS sequence"/>
</dbReference>
<dbReference type="Pfam" id="PF20220">
    <property type="entry name" value="ABC_toxin_N"/>
    <property type="match status" value="1"/>
</dbReference>
<evidence type="ECO:0000313" key="6">
    <source>
        <dbReference type="Proteomes" id="UP000050852"/>
    </source>
</evidence>
<dbReference type="InterPro" id="IPR040840">
    <property type="entry name" value="TcA_TcB_BD"/>
</dbReference>
<name>A0A0R3ADN0_9PSED</name>
<dbReference type="EMBL" id="JYLN01000007">
    <property type="protein sequence ID" value="KRP70809.1"/>
    <property type="molecule type" value="Genomic_DNA"/>
</dbReference>
<dbReference type="RefSeq" id="WP_057703594.1">
    <property type="nucleotide sequence ID" value="NZ_JYLN01000007.1"/>
</dbReference>
<evidence type="ECO:0000313" key="5">
    <source>
        <dbReference type="EMBL" id="KRP70809.1"/>
    </source>
</evidence>
<evidence type="ECO:0000256" key="1">
    <source>
        <dbReference type="SAM" id="Coils"/>
    </source>
</evidence>
<dbReference type="Pfam" id="PF18413">
    <property type="entry name" value="Neuraminidase"/>
    <property type="match status" value="1"/>
</dbReference>
<dbReference type="Pfam" id="PF18276">
    <property type="entry name" value="TcA_TcB_BD"/>
    <property type="match status" value="1"/>
</dbReference>
<evidence type="ECO:0000259" key="2">
    <source>
        <dbReference type="Pfam" id="PF18276"/>
    </source>
</evidence>
<reference evidence="5 6" key="1">
    <citation type="submission" date="2015-02" db="EMBL/GenBank/DDBJ databases">
        <title>Two Pseudomonas sp. nov., isolated from raw milk.</title>
        <authorList>
            <person name="Wenning M."/>
            <person name="von Neubeck M."/>
            <person name="Huptas C."/>
            <person name="Scherer S."/>
        </authorList>
    </citation>
    <scope>NUCLEOTIDE SEQUENCE [LARGE SCALE GENOMIC DNA]</scope>
    <source>
        <strain evidence="5 6">DSM 29164</strain>
    </source>
</reference>
<protein>
    <submittedName>
        <fullName evidence="5">Toxin</fullName>
    </submittedName>
</protein>
<feature type="domain" description="Tc toxin complex TcA C-terminal TcB-binding" evidence="2">
    <location>
        <begin position="1273"/>
        <end position="1564"/>
    </location>
</feature>
<evidence type="ECO:0000259" key="4">
    <source>
        <dbReference type="Pfam" id="PF20220"/>
    </source>
</evidence>
<dbReference type="OrthoDB" id="9781691at2"/>
<dbReference type="InterPro" id="IPR041079">
    <property type="entry name" value="Neuraminidase-like"/>
</dbReference>
<feature type="domain" description="Neuraminidase-like" evidence="3">
    <location>
        <begin position="173"/>
        <end position="331"/>
    </location>
</feature>
<comment type="caution">
    <text evidence="5">The sequence shown here is derived from an EMBL/GenBank/DDBJ whole genome shotgun (WGS) entry which is preliminary data.</text>
</comment>
<dbReference type="PATRIC" id="fig|1615673.3.peg.5011"/>
<gene>
    <name evidence="5" type="ORF">TX23_19430</name>
</gene>
<accession>A0A0R3ADN0</accession>
<evidence type="ECO:0000259" key="3">
    <source>
        <dbReference type="Pfam" id="PF18413"/>
    </source>
</evidence>
<proteinExistence type="predicted"/>
<dbReference type="InterPro" id="IPR046839">
    <property type="entry name" value="ABC_toxin_N"/>
</dbReference>
<feature type="coiled-coil region" evidence="1">
    <location>
        <begin position="1253"/>
        <end position="1280"/>
    </location>
</feature>